<dbReference type="AlphaFoldDB" id="A0A2Z3H2H0"/>
<reference evidence="1 2" key="1">
    <citation type="submission" date="2018-01" db="EMBL/GenBank/DDBJ databases">
        <title>G. obscuriglobus.</title>
        <authorList>
            <person name="Franke J."/>
            <person name="Blomberg W."/>
            <person name="Selmecki A."/>
        </authorList>
    </citation>
    <scope>NUCLEOTIDE SEQUENCE [LARGE SCALE GENOMIC DNA]</scope>
    <source>
        <strain evidence="1 2">DSM 5831</strain>
    </source>
</reference>
<organism evidence="1 2">
    <name type="scientific">Gemmata obscuriglobus</name>
    <dbReference type="NCBI Taxonomy" id="114"/>
    <lineage>
        <taxon>Bacteria</taxon>
        <taxon>Pseudomonadati</taxon>
        <taxon>Planctomycetota</taxon>
        <taxon>Planctomycetia</taxon>
        <taxon>Gemmatales</taxon>
        <taxon>Gemmataceae</taxon>
        <taxon>Gemmata</taxon>
    </lineage>
</organism>
<proteinExistence type="predicted"/>
<evidence type="ECO:0000313" key="2">
    <source>
        <dbReference type="Proteomes" id="UP000245802"/>
    </source>
</evidence>
<gene>
    <name evidence="1" type="ORF">C1280_12630</name>
</gene>
<dbReference type="EMBL" id="CP025958">
    <property type="protein sequence ID" value="AWM37756.1"/>
    <property type="molecule type" value="Genomic_DNA"/>
</dbReference>
<protein>
    <submittedName>
        <fullName evidence="1">Uncharacterized protein</fullName>
    </submittedName>
</protein>
<evidence type="ECO:0000313" key="1">
    <source>
        <dbReference type="EMBL" id="AWM37756.1"/>
    </source>
</evidence>
<name>A0A2Z3H2H0_9BACT</name>
<keyword evidence="2" id="KW-1185">Reference proteome</keyword>
<dbReference type="Proteomes" id="UP000245802">
    <property type="component" value="Chromosome"/>
</dbReference>
<accession>A0A2Z3H2H0</accession>
<dbReference type="KEGG" id="gog:C1280_12630"/>
<dbReference type="RefSeq" id="WP_010038549.1">
    <property type="nucleotide sequence ID" value="NZ_CP025958.1"/>
</dbReference>
<sequence>MIDRNLAASLFVLGVCCCSPIVGRSANQAEPGGVTIEFQDTAALPNVKYSLKVAIEFADGRKLVAVKLELPAGSTGTHLSASLAGSLKAQGGWECTLKDNKVVLTTWKDQKTGIVHTVKNIIFTSDDLPKTSMPKVTRPGLKG</sequence>